<dbReference type="InterPro" id="IPR002502">
    <property type="entry name" value="Amidase_domain"/>
</dbReference>
<feature type="non-terminal residue" evidence="4">
    <location>
        <position position="2609"/>
    </location>
</feature>
<dbReference type="Gene3D" id="3.40.80.10">
    <property type="entry name" value="Peptidoglycan recognition protein-like"/>
    <property type="match status" value="1"/>
</dbReference>
<dbReference type="PANTHER" id="PTHR38731">
    <property type="entry name" value="LIPL45-RELATED LIPOPROTEIN-RELATED"/>
    <property type="match status" value="1"/>
</dbReference>
<gene>
    <name evidence="4" type="ORF">SNEC2469_LOCUS15593</name>
</gene>
<dbReference type="InterPro" id="IPR036366">
    <property type="entry name" value="PGBDSf"/>
</dbReference>
<dbReference type="InterPro" id="IPR036505">
    <property type="entry name" value="Amidase/PGRP_sf"/>
</dbReference>
<dbReference type="SUPFAM" id="SSF55846">
    <property type="entry name" value="N-acetylmuramoyl-L-alanine amidase-like"/>
    <property type="match status" value="1"/>
</dbReference>
<feature type="domain" description="N-acetylmuramoyl-L-alanine amidase" evidence="2">
    <location>
        <begin position="2111"/>
        <end position="2268"/>
    </location>
</feature>
<feature type="region of interest" description="Disordered" evidence="1">
    <location>
        <begin position="1578"/>
        <end position="1598"/>
    </location>
</feature>
<evidence type="ECO:0000259" key="3">
    <source>
        <dbReference type="Pfam" id="PF04773"/>
    </source>
</evidence>
<dbReference type="Gene3D" id="2.60.120.1440">
    <property type="match status" value="1"/>
</dbReference>
<name>A0A812TTK4_9DINO</name>
<accession>A0A812TTK4</accession>
<dbReference type="GO" id="GO:0008745">
    <property type="term" value="F:N-acetylmuramoyl-L-alanine amidase activity"/>
    <property type="evidence" value="ECO:0007669"/>
    <property type="project" value="InterPro"/>
</dbReference>
<dbReference type="Pfam" id="PF01510">
    <property type="entry name" value="Amidase_2"/>
    <property type="match status" value="1"/>
</dbReference>
<dbReference type="Pfam" id="PF04773">
    <property type="entry name" value="FecR"/>
    <property type="match status" value="1"/>
</dbReference>
<dbReference type="Gene3D" id="1.10.101.10">
    <property type="entry name" value="PGBD-like superfamily/PGBD"/>
    <property type="match status" value="1"/>
</dbReference>
<evidence type="ECO:0000256" key="1">
    <source>
        <dbReference type="SAM" id="MobiDB-lite"/>
    </source>
</evidence>
<dbReference type="EMBL" id="CAJNJA010025365">
    <property type="protein sequence ID" value="CAE7541744.1"/>
    <property type="molecule type" value="Genomic_DNA"/>
</dbReference>
<dbReference type="Proteomes" id="UP000601435">
    <property type="component" value="Unassembled WGS sequence"/>
</dbReference>
<evidence type="ECO:0000313" key="5">
    <source>
        <dbReference type="Proteomes" id="UP000601435"/>
    </source>
</evidence>
<feature type="domain" description="FecR protein" evidence="3">
    <location>
        <begin position="2461"/>
        <end position="2562"/>
    </location>
</feature>
<dbReference type="OrthoDB" id="10275116at2759"/>
<evidence type="ECO:0000313" key="4">
    <source>
        <dbReference type="EMBL" id="CAE7541744.1"/>
    </source>
</evidence>
<evidence type="ECO:0000259" key="2">
    <source>
        <dbReference type="Pfam" id="PF01510"/>
    </source>
</evidence>
<proteinExistence type="predicted"/>
<protein>
    <submittedName>
        <fullName evidence="4">Uncharacterized protein</fullName>
    </submittedName>
</protein>
<feature type="region of interest" description="Disordered" evidence="1">
    <location>
        <begin position="1"/>
        <end position="26"/>
    </location>
</feature>
<dbReference type="GO" id="GO:0009253">
    <property type="term" value="P:peptidoglycan catabolic process"/>
    <property type="evidence" value="ECO:0007669"/>
    <property type="project" value="InterPro"/>
</dbReference>
<sequence>AAPSPAPSPAASGRPAEGTFKQRLPAQSAGTRIEYYFEVRGTKGGQAITQTLPESNPQAAPLELRVTPSSERQPPTPNTRSATATSLVGYSLQMVDISEQVTRTFELTRSQAVDQDYYPSGNLAAGLRESDFDPDAQIQHVVLGQGPFQRFRIPVTCAFDFAQHHIRQVDVTIRYGARAGSDEPLHTITVTLNAETPRQIVTFPADEAGSQSYDYTVDFVVDPNRTIGVAPGESISSSVTGFGDRAITVDLDAHLPLMPVEVVPGFLSFDSGMLREVQVRLESPANSEGQIVKLAPNVQLGGKEATYYLKPAAGTRSYNVVREFFYRHDRVSVRSDGLTDEKLVVNEPDEAVFRIEPHLIDRFNLVRKVFLDCEYSHADGSVDRATLHLINPAAQQPGGVGAGAGAGAGGSGDRDRSVFAVLLAPGDGRLWRATPRLVLADGAPLEAPTQTYSGASEPIISLEGLGYRVVGVDVLNASFVMQGSGAEQVVAIMAIFTAPTPGGGQDTGQVILRGQESKGFTILRNAAADAEVTVNLRVIRADGQTQTSGPHTLAGSEESAPEVPYVDIYRDHAEPDKFYLLSGLPRIATNAETGEPMFSFHMFARNIEMALASAGEGPVEYQLGQMYATVDLTIPPDDQAKIMDFLRALLRRESREGSGYRDLIGARGRFTEPRIATPYWESGTVQLNILDGLGPTFTKASIGQSTPSLTGYNQATVWATLGTEGAQLLWETLRGNLEPASGDGALPIQAAVQYSLKGWARVPALNVSVEADSEVVYEELRKRTRIKETSGNKTWTYPQIKELTKELEASDVIEIVWDDWAPPDGDKQEIQSQITTQMLNMVSNQIANSFFQPAAVSGPELEELGATFTHSREGGVQGSLLWLDEFEHSVTRHIGFSLKQSTNTSFLHTPQTSMMSALTPQQVERHVRLIPLDSPEVRILEVPVNANADFERDGIASIDFEITYDQFDEATDRQIKQVMAERFTKGDETFVFRTRMARDRNGRLLDSYDVKAKLVYFASTESPEPIEYKDISDRQLTLSYDRLGYLRVSVQAGDIDWTKIESVFVDLDYQGARASANDAVVKLTEAENTGVWQTPRRGSLTRHYSYTVKYKYKDGNELTTRPQRSDSETLVIHDNLASSLRRFFNVIVDPNSVENVILRIRYDGGGGAPVEIARDFNQTESWEYIQSVAEGAPREFIYSYIIQFKDGHITESEDITVGEDDDVEPIHARRYPMDIFIDGGGLDWTQWRLATVQITYHDPEFNFTDSKSADRITRDSNFTTVPLELFHPSRRTYSYEVNLVPQPGQGRIQRATGETDGPLFLETLIQELGPVAQLKKLQLVPERDPFNIAFAAFNKQIALSGNVPQLERTPSSDGRSYAVEGRSKRYSRPALRLAQRGGWEPGPEVRFVRAEDGSLRLAVAFEEDPDAEHRADGALPFAVKVTSVALEPADGSGAWSRLAFDQTLLQIPLGQGDDGPAFRIEAEALLPNEGEATQIASALQRDGGARWKIALEFDWVPKQIRRSSNRSGRSTGFVATPILLHRAPVVTAQPMVAARARVDRTSLNSSAVLRLVKEARVTPQPRGGRGGSGDRPQTATAMPAGGLKRVKLNGVIDKIVAGQIETPVLDTQPDNDVRTQRIVRSIAAHYPPQFPAHEPIYAALTGAGSHLGWRASAHGLFQPADLRDTCYILPDRFLLARNAESTLPEVTGILLEPQEIPSGTSLEDALITRLTFRVVPYIDPARLVELRKLIRAETSNEVVYSDLTIGGYKSARFVPDQALQGLGEFLTGAREAESREVTPEAGFAITYEGRAEFTSLLFDKLRGEGIRGEVEFELEQQSGDLLRQRVPVLLALDDTAPLEPTWSFAFADPQDPGSQRVLEITNPYARELEVDALTLTALSRSTVTGEILDFRHADLGRDNLRLQPGTTETVGLDFGADDAAWNVYELVFGDVALDVDPQQSLQALYDTFVNTVRSWKITVTAPQFVGFDHLPDEMQQHVAQILTFEVELRRPGLSRTVSARVSRDTPEAEVFLDRRLADLLKESSETAYEYRRRIVRFTSATAWSDWQTTTDASLILFSTTPSMAVAINEDFLIPLRPGHAVGRGWTAATERRPMGVTWHWTAGSTLAGCRATLGGESPAQKGVASAHYGIGRSFAEGIDRYVALDNRSWHAGKNQTLRWDGQPSTNATKGARATIGIETVNVGFGRPGVAHGDDWLLATTPNGKHVRQVQPWTDEQLEMCIQIGKEVVARWPHIRPEDHHGHHDLCPGYKEDVIGFPFARVLRGIYDDPGIVDVWTPFRLPAQRQRALVTLGYDLGPLGPAGDGVDGDWGRLSDAALLAFQAERGLVDDGMWTSFVCRAMDAALRAAGHDPLQLAAAEDAKLAQHPGGPTESAKREPLAMSGLKRAATLLLLLLAPLGPIAGPAAAQEVVARIDAVSGTAHVARADTRLIAEAGLELHRRDTLETAEDGRLRLNFRDGTVIALGPGSRARVQHYLDTLGGADSRPPLVELVVGILRATVPNVGSLGWSVQTRAAVASSRSTDWIIEHRADKTALIVLGGEVEVIGDAGGRLLLTGGEGVDVSRGTPLPAAPSRWGAQRVIAFVERVEMP</sequence>
<dbReference type="InterPro" id="IPR006860">
    <property type="entry name" value="FecR"/>
</dbReference>
<comment type="caution">
    <text evidence="4">The sequence shown here is derived from an EMBL/GenBank/DDBJ whole genome shotgun (WGS) entry which is preliminary data.</text>
</comment>
<reference evidence="4" key="1">
    <citation type="submission" date="2021-02" db="EMBL/GenBank/DDBJ databases">
        <authorList>
            <person name="Dougan E. K."/>
            <person name="Rhodes N."/>
            <person name="Thang M."/>
            <person name="Chan C."/>
        </authorList>
    </citation>
    <scope>NUCLEOTIDE SEQUENCE</scope>
</reference>
<keyword evidence="5" id="KW-1185">Reference proteome</keyword>
<organism evidence="4 5">
    <name type="scientific">Symbiodinium necroappetens</name>
    <dbReference type="NCBI Taxonomy" id="1628268"/>
    <lineage>
        <taxon>Eukaryota</taxon>
        <taxon>Sar</taxon>
        <taxon>Alveolata</taxon>
        <taxon>Dinophyceae</taxon>
        <taxon>Suessiales</taxon>
        <taxon>Symbiodiniaceae</taxon>
        <taxon>Symbiodinium</taxon>
    </lineage>
</organism>